<dbReference type="Proteomes" id="UP000469185">
    <property type="component" value="Unassembled WGS sequence"/>
</dbReference>
<comment type="caution">
    <text evidence="4">The sequence shown here is derived from an EMBL/GenBank/DDBJ whole genome shotgun (WGS) entry which is preliminary data.</text>
</comment>
<proteinExistence type="predicted"/>
<evidence type="ECO:0000313" key="5">
    <source>
        <dbReference type="Proteomes" id="UP000469185"/>
    </source>
</evidence>
<dbReference type="InterPro" id="IPR050740">
    <property type="entry name" value="Aldehyde_DH_Superfamily"/>
</dbReference>
<keyword evidence="5" id="KW-1185">Reference proteome</keyword>
<dbReference type="Pfam" id="PF00171">
    <property type="entry name" value="Aldedh"/>
    <property type="match status" value="1"/>
</dbReference>
<dbReference type="AlphaFoldDB" id="A0A6N9YNW6"/>
<dbReference type="PANTHER" id="PTHR43353:SF3">
    <property type="entry name" value="ALDEHYDE DEHYDROGENASE-RELATED"/>
    <property type="match status" value="1"/>
</dbReference>
<feature type="domain" description="Aldehyde dehydrogenase" evidence="3">
    <location>
        <begin position="4"/>
        <end position="455"/>
    </location>
</feature>
<accession>A0A6N9YNW6</accession>
<evidence type="ECO:0000313" key="4">
    <source>
        <dbReference type="EMBL" id="NED96635.1"/>
    </source>
</evidence>
<dbReference type="InterPro" id="IPR016161">
    <property type="entry name" value="Ald_DH/histidinol_DH"/>
</dbReference>
<dbReference type="InterPro" id="IPR015590">
    <property type="entry name" value="Aldehyde_DH_dom"/>
</dbReference>
<evidence type="ECO:0000256" key="1">
    <source>
        <dbReference type="ARBA" id="ARBA00023002"/>
    </source>
</evidence>
<dbReference type="Gene3D" id="3.40.309.10">
    <property type="entry name" value="Aldehyde Dehydrogenase, Chain A, domain 2"/>
    <property type="match status" value="1"/>
</dbReference>
<dbReference type="PANTHER" id="PTHR43353">
    <property type="entry name" value="SUCCINATE-SEMIALDEHYDE DEHYDROGENASE, MITOCHONDRIAL"/>
    <property type="match status" value="1"/>
</dbReference>
<dbReference type="CDD" id="cd07129">
    <property type="entry name" value="ALDH_KGSADH"/>
    <property type="match status" value="1"/>
</dbReference>
<reference evidence="4 5" key="1">
    <citation type="submission" date="2020-02" db="EMBL/GenBank/DDBJ databases">
        <authorList>
            <person name="Li X.-J."/>
            <person name="Feng X.-M."/>
        </authorList>
    </citation>
    <scope>NUCLEOTIDE SEQUENCE [LARGE SCALE GENOMIC DNA]</scope>
    <source>
        <strain evidence="4 5">CGMCC 4.7225</strain>
    </source>
</reference>
<dbReference type="EMBL" id="JAAGOB010000007">
    <property type="protein sequence ID" value="NED96635.1"/>
    <property type="molecule type" value="Genomic_DNA"/>
</dbReference>
<dbReference type="InterPro" id="IPR016162">
    <property type="entry name" value="Ald_DH_N"/>
</dbReference>
<dbReference type="InterPro" id="IPR044151">
    <property type="entry name" value="ALDH_KGSADH"/>
</dbReference>
<organism evidence="4 5">
    <name type="scientific">Phytoactinopolyspora alkaliphila</name>
    <dbReference type="NCBI Taxonomy" id="1783498"/>
    <lineage>
        <taxon>Bacteria</taxon>
        <taxon>Bacillati</taxon>
        <taxon>Actinomycetota</taxon>
        <taxon>Actinomycetes</taxon>
        <taxon>Jiangellales</taxon>
        <taxon>Jiangellaceae</taxon>
        <taxon>Phytoactinopolyspora</taxon>
    </lineage>
</organism>
<evidence type="ECO:0000256" key="2">
    <source>
        <dbReference type="SAM" id="MobiDB-lite"/>
    </source>
</evidence>
<gene>
    <name evidence="4" type="ORF">G1H11_15100</name>
</gene>
<evidence type="ECO:0000259" key="3">
    <source>
        <dbReference type="Pfam" id="PF00171"/>
    </source>
</evidence>
<feature type="region of interest" description="Disordered" evidence="2">
    <location>
        <begin position="1"/>
        <end position="26"/>
    </location>
</feature>
<dbReference type="Gene3D" id="3.40.605.10">
    <property type="entry name" value="Aldehyde Dehydrogenase, Chain A, domain 1"/>
    <property type="match status" value="1"/>
</dbReference>
<name>A0A6N9YNW6_9ACTN</name>
<sequence>MKLIESMNPRTGEPAGTGVSETPSGELTSALSLAKSAARRYASESLAERALLLRAMADKLDDRADELIPLAEAETGLGKPRLTTELARTTFQLRLFAQVIEEGSFLEATLDTPAPDATPVPRPDLRRQLEALGPVLVFAASNFPFAFSIAGGDTASALAAGCPVVVKAHEGHPELSRRTGEILSSVVADRNLPAGVFTVIFGQQAGRDALVDQRIKAAGFTGSTTGGRALFDLASGRVDPIPFYGELGSINPTVVTKAAVRSRGSEIASGFVNSFTLGTGQFCTKPGLLFLPIGHKLEAELSEAVSAVSATPMLNNRIAESYAKISAELSAHPSIRSMVTPRLHTEPGAWGVPCLFVTSAEQFTEAADTLGAECFGPSSLIVEYASKHELINALQSVEGSLTATIHGEQSDISSLAPVLDVLRPRAGRLIWNGWPTGVAVAWAMQHGGPWPSSTNALHTSVGATAVRRWMRPVTYQSFPHDLLPPALQDGNPLGIPRRVDGALRR</sequence>
<dbReference type="GO" id="GO:0016620">
    <property type="term" value="F:oxidoreductase activity, acting on the aldehyde or oxo group of donors, NAD or NADP as acceptor"/>
    <property type="evidence" value="ECO:0007669"/>
    <property type="project" value="InterPro"/>
</dbReference>
<protein>
    <submittedName>
        <fullName evidence="4">Aldehyde dehydrogenase (NADP(+))</fullName>
    </submittedName>
</protein>
<dbReference type="InterPro" id="IPR016163">
    <property type="entry name" value="Ald_DH_C"/>
</dbReference>
<keyword evidence="1" id="KW-0560">Oxidoreductase</keyword>
<dbReference type="SUPFAM" id="SSF53720">
    <property type="entry name" value="ALDH-like"/>
    <property type="match status" value="1"/>
</dbReference>